<evidence type="ECO:0000313" key="5">
    <source>
        <dbReference type="Proteomes" id="UP001449657"/>
    </source>
</evidence>
<dbReference type="Proteomes" id="UP001449657">
    <property type="component" value="Chromosome"/>
</dbReference>
<dbReference type="PANTHER" id="PTHR45713:SF6">
    <property type="entry name" value="F5_8 TYPE C DOMAIN-CONTAINING PROTEIN"/>
    <property type="match status" value="1"/>
</dbReference>
<evidence type="ECO:0000313" key="4">
    <source>
        <dbReference type="EMBL" id="WZN44191.1"/>
    </source>
</evidence>
<feature type="compositionally biased region" description="Basic and acidic residues" evidence="1">
    <location>
        <begin position="446"/>
        <end position="456"/>
    </location>
</feature>
<dbReference type="InterPro" id="IPR026444">
    <property type="entry name" value="Secre_tail"/>
</dbReference>
<name>A0ABZ2YWD1_9BACT</name>
<protein>
    <submittedName>
        <fullName evidence="4">Chondroitinase-B domain-containing protein</fullName>
    </submittedName>
</protein>
<accession>A0ABZ2YWD1</accession>
<feature type="chain" id="PRO_5045624690" evidence="2">
    <location>
        <begin position="21"/>
        <end position="728"/>
    </location>
</feature>
<dbReference type="NCBIfam" id="TIGR04183">
    <property type="entry name" value="Por_Secre_tail"/>
    <property type="match status" value="1"/>
</dbReference>
<dbReference type="Gene3D" id="2.60.120.260">
    <property type="entry name" value="Galactose-binding domain-like"/>
    <property type="match status" value="1"/>
</dbReference>
<evidence type="ECO:0000256" key="1">
    <source>
        <dbReference type="SAM" id="MobiDB-lite"/>
    </source>
</evidence>
<dbReference type="CDD" id="cd14251">
    <property type="entry name" value="PL-6"/>
    <property type="match status" value="1"/>
</dbReference>
<dbReference type="RefSeq" id="WP_341838982.1">
    <property type="nucleotide sequence ID" value="NZ_CP149792.1"/>
</dbReference>
<dbReference type="SUPFAM" id="SSF51126">
    <property type="entry name" value="Pectin lyase-like"/>
    <property type="match status" value="1"/>
</dbReference>
<dbReference type="InterPro" id="IPR039513">
    <property type="entry name" value="PL-6"/>
</dbReference>
<keyword evidence="5" id="KW-1185">Reference proteome</keyword>
<dbReference type="Gene3D" id="2.160.20.10">
    <property type="entry name" value="Single-stranded right-handed beta-helix, Pectin lyase-like"/>
    <property type="match status" value="1"/>
</dbReference>
<dbReference type="PANTHER" id="PTHR45713">
    <property type="entry name" value="FTP DOMAIN-CONTAINING PROTEIN"/>
    <property type="match status" value="1"/>
</dbReference>
<feature type="domain" description="F5/8 type C" evidence="3">
    <location>
        <begin position="482"/>
        <end position="622"/>
    </location>
</feature>
<organism evidence="4 5">
    <name type="scientific">Chitinophaga caseinilytica</name>
    <dbReference type="NCBI Taxonomy" id="2267521"/>
    <lineage>
        <taxon>Bacteria</taxon>
        <taxon>Pseudomonadati</taxon>
        <taxon>Bacteroidota</taxon>
        <taxon>Chitinophagia</taxon>
        <taxon>Chitinophagales</taxon>
        <taxon>Chitinophagaceae</taxon>
        <taxon>Chitinophaga</taxon>
    </lineage>
</organism>
<dbReference type="PROSITE" id="PS50022">
    <property type="entry name" value="FA58C_3"/>
    <property type="match status" value="1"/>
</dbReference>
<feature type="signal peptide" evidence="2">
    <location>
        <begin position="1"/>
        <end position="20"/>
    </location>
</feature>
<dbReference type="EMBL" id="CP150096">
    <property type="protein sequence ID" value="WZN44191.1"/>
    <property type="molecule type" value="Genomic_DNA"/>
</dbReference>
<reference evidence="4 5" key="1">
    <citation type="submission" date="2024-03" db="EMBL/GenBank/DDBJ databases">
        <title>Chitinophaga caseinilytica sp. nov., a casein hydrolysing bacterium isolated from forest soil.</title>
        <authorList>
            <person name="Lee D.S."/>
            <person name="Han D.M."/>
            <person name="Baek J.H."/>
            <person name="Choi D.G."/>
            <person name="Jeon J.H."/>
            <person name="Jeon C.O."/>
        </authorList>
    </citation>
    <scope>NUCLEOTIDE SEQUENCE [LARGE SCALE GENOMIC DNA]</scope>
    <source>
        <strain evidence="4 5">KACC 19118</strain>
    </source>
</reference>
<dbReference type="InterPro" id="IPR012334">
    <property type="entry name" value="Pectin_lyas_fold"/>
</dbReference>
<keyword evidence="2" id="KW-0732">Signal</keyword>
<evidence type="ECO:0000256" key="2">
    <source>
        <dbReference type="SAM" id="SignalP"/>
    </source>
</evidence>
<feature type="region of interest" description="Disordered" evidence="1">
    <location>
        <begin position="443"/>
        <end position="468"/>
    </location>
</feature>
<evidence type="ECO:0000259" key="3">
    <source>
        <dbReference type="PROSITE" id="PS50022"/>
    </source>
</evidence>
<sequence>MRKRYHWLVCLLLCCTGASAIDRNVSDMTALNAAISAAQPGDRIILQNGTWNNAAITFSSSGTSTAAIEMRAQTPGGVTFTGNSTLNVTGTYLVVRGFKWTNGTVTGNVVTIRGSYNRITQCAIINFNSGSKWMVLDGLRARLDHCHFEGKNTVDPTLQIEVRDKTADFHVVEYNHFSRRPPLGVNGGETVRVGYSGQMDNISRTLFQYNLFRECDGENEIISNKSAENLYRYNTFRRSEGQFCFRHGDRNVLYANWFLGEGKAKTGGVRVIGSQNYIINNFFYGLDAANSTGDAVIILQKGQDYPAGEVRFNPQINGCVIAYNTIGEFTSGRAIDLNNGSRPLSPTGVKVANNVVVDANQPLVANTLTGSETWQGNIFSGTLGITNPGGITIANPQLESAGSWRIGASSPAIDAGVGGWGGVLDISGLPVDINVSFDIDGQARTSSKDAGADERVSGTVTNRPLDSMDVGPAWMGGPPDPDAPPALANLALNKSVTASSQPQPENPATSAVDGDVNTRWSASVYPQWLEVDLGAVYDISKTEVVCFSDRAYQFTIQAKTTAGGSFTQIVNRSANTTPGTVASPITDNFSPVAARYVRINVTGAADYTGTWASISELRVFGESGGGGALMQAKLDGGTGELSKEVKLEVYPNPVSGGASTIKYSLPKAGNVQISVYNMNGQTQTLFNARQEAGEHTLRWPQSPQPSGVYILRLQSGRMDRQVRLVVAR</sequence>
<gene>
    <name evidence="4" type="ORF">WJU22_14930</name>
</gene>
<dbReference type="InterPro" id="IPR008979">
    <property type="entry name" value="Galactose-bd-like_sf"/>
</dbReference>
<proteinExistence type="predicted"/>
<dbReference type="Pfam" id="PF18962">
    <property type="entry name" value="Por_Secre_tail"/>
    <property type="match status" value="1"/>
</dbReference>
<dbReference type="Gene3D" id="2.60.40.4070">
    <property type="match status" value="1"/>
</dbReference>
<dbReference type="SUPFAM" id="SSF49785">
    <property type="entry name" value="Galactose-binding domain-like"/>
    <property type="match status" value="1"/>
</dbReference>
<dbReference type="Pfam" id="PF14592">
    <property type="entry name" value="Chondroitinas_B"/>
    <property type="match status" value="1"/>
</dbReference>
<dbReference type="InterPro" id="IPR000421">
    <property type="entry name" value="FA58C"/>
</dbReference>
<dbReference type="Pfam" id="PF00754">
    <property type="entry name" value="F5_F8_type_C"/>
    <property type="match status" value="1"/>
</dbReference>
<dbReference type="InterPro" id="IPR011050">
    <property type="entry name" value="Pectin_lyase_fold/virulence"/>
</dbReference>
<dbReference type="InterPro" id="IPR051941">
    <property type="entry name" value="BG_Antigen-Binding_Lectin"/>
</dbReference>